<keyword evidence="7 11" id="KW-0560">Oxidoreductase</keyword>
<dbReference type="UniPathway" id="UPA00193"/>
<evidence type="ECO:0000256" key="8">
    <source>
        <dbReference type="ARBA" id="ARBA00023102"/>
    </source>
</evidence>
<keyword evidence="10 11" id="KW-0511">Multifunctional enzyme</keyword>
<evidence type="ECO:0000256" key="5">
    <source>
        <dbReference type="ARBA" id="ARBA00022801"/>
    </source>
</evidence>
<evidence type="ECO:0000313" key="14">
    <source>
        <dbReference type="EMBL" id="SHH34088.1"/>
    </source>
</evidence>
<comment type="similarity">
    <text evidence="11">Belongs to the tetrahydrofolate dehydrogenase/cyclohydrolase family.</text>
</comment>
<dbReference type="Pfam" id="PF02882">
    <property type="entry name" value="THF_DHG_CYH_C"/>
    <property type="match status" value="1"/>
</dbReference>
<evidence type="ECO:0000256" key="10">
    <source>
        <dbReference type="ARBA" id="ARBA00023268"/>
    </source>
</evidence>
<keyword evidence="5 11" id="KW-0378">Hydrolase</keyword>
<dbReference type="Proteomes" id="UP000242329">
    <property type="component" value="Unassembled WGS sequence"/>
</dbReference>
<dbReference type="InterPro" id="IPR020630">
    <property type="entry name" value="THF_DH/CycHdrlase_cat_dom"/>
</dbReference>
<keyword evidence="15" id="KW-1185">Reference proteome</keyword>
<dbReference type="SUPFAM" id="SSF51735">
    <property type="entry name" value="NAD(P)-binding Rossmann-fold domains"/>
    <property type="match status" value="1"/>
</dbReference>
<dbReference type="GO" id="GO:0006164">
    <property type="term" value="P:purine nucleotide biosynthetic process"/>
    <property type="evidence" value="ECO:0007669"/>
    <property type="project" value="UniProtKB-KW"/>
</dbReference>
<dbReference type="InterPro" id="IPR000672">
    <property type="entry name" value="THF_DH/CycHdrlase"/>
</dbReference>
<dbReference type="GO" id="GO:0004477">
    <property type="term" value="F:methenyltetrahydrofolate cyclohydrolase activity"/>
    <property type="evidence" value="ECO:0007669"/>
    <property type="project" value="UniProtKB-UniRule"/>
</dbReference>
<comment type="pathway">
    <text evidence="1 11">One-carbon metabolism; tetrahydrofolate interconversion.</text>
</comment>
<feature type="binding site" evidence="11">
    <location>
        <position position="223"/>
    </location>
    <ligand>
        <name>NADP(+)</name>
        <dbReference type="ChEBI" id="CHEBI:58349"/>
    </ligand>
</feature>
<dbReference type="Gene3D" id="3.40.50.10860">
    <property type="entry name" value="Leucine Dehydrogenase, chain A, domain 1"/>
    <property type="match status" value="1"/>
</dbReference>
<dbReference type="InterPro" id="IPR046346">
    <property type="entry name" value="Aminoacid_DH-like_N_sf"/>
</dbReference>
<dbReference type="FunFam" id="3.40.50.720:FF:000094">
    <property type="entry name" value="Bifunctional protein FolD"/>
    <property type="match status" value="1"/>
</dbReference>
<dbReference type="GO" id="GO:0000105">
    <property type="term" value="P:L-histidine biosynthetic process"/>
    <property type="evidence" value="ECO:0007669"/>
    <property type="project" value="UniProtKB-KW"/>
</dbReference>
<evidence type="ECO:0000256" key="4">
    <source>
        <dbReference type="ARBA" id="ARBA00022755"/>
    </source>
</evidence>
<evidence type="ECO:0000256" key="9">
    <source>
        <dbReference type="ARBA" id="ARBA00023167"/>
    </source>
</evidence>
<evidence type="ECO:0000259" key="13">
    <source>
        <dbReference type="Pfam" id="PF02882"/>
    </source>
</evidence>
<comment type="catalytic activity">
    <reaction evidence="11">
        <text>(6R)-5,10-methenyltetrahydrofolate + H2O = (6R)-10-formyltetrahydrofolate + H(+)</text>
        <dbReference type="Rhea" id="RHEA:23700"/>
        <dbReference type="ChEBI" id="CHEBI:15377"/>
        <dbReference type="ChEBI" id="CHEBI:15378"/>
        <dbReference type="ChEBI" id="CHEBI:57455"/>
        <dbReference type="ChEBI" id="CHEBI:195366"/>
        <dbReference type="EC" id="3.5.4.9"/>
    </reaction>
</comment>
<dbReference type="InterPro" id="IPR036291">
    <property type="entry name" value="NAD(P)-bd_dom_sf"/>
</dbReference>
<dbReference type="GO" id="GO:0004488">
    <property type="term" value="F:methylenetetrahydrofolate dehydrogenase (NADP+) activity"/>
    <property type="evidence" value="ECO:0007669"/>
    <property type="project" value="UniProtKB-UniRule"/>
</dbReference>
<keyword evidence="3 11" id="KW-0028">Amino-acid biosynthesis</keyword>
<comment type="catalytic activity">
    <reaction evidence="11">
        <text>(6R)-5,10-methylene-5,6,7,8-tetrahydrofolate + NADP(+) = (6R)-5,10-methenyltetrahydrofolate + NADPH</text>
        <dbReference type="Rhea" id="RHEA:22812"/>
        <dbReference type="ChEBI" id="CHEBI:15636"/>
        <dbReference type="ChEBI" id="CHEBI:57455"/>
        <dbReference type="ChEBI" id="CHEBI:57783"/>
        <dbReference type="ChEBI" id="CHEBI:58349"/>
        <dbReference type="EC" id="1.5.1.5"/>
    </reaction>
</comment>
<dbReference type="GO" id="GO:0009086">
    <property type="term" value="P:methionine biosynthetic process"/>
    <property type="evidence" value="ECO:0007669"/>
    <property type="project" value="UniProtKB-KW"/>
</dbReference>
<dbReference type="EMBL" id="FQWY01000070">
    <property type="protein sequence ID" value="SHH34088.1"/>
    <property type="molecule type" value="Genomic_DNA"/>
</dbReference>
<name>A0A1M5S722_9FIRM</name>
<dbReference type="RefSeq" id="WP_073093570.1">
    <property type="nucleotide sequence ID" value="NZ_FQWY01000070.1"/>
</dbReference>
<dbReference type="GO" id="GO:0035999">
    <property type="term" value="P:tetrahydrofolate interconversion"/>
    <property type="evidence" value="ECO:0007669"/>
    <property type="project" value="UniProtKB-UniRule"/>
</dbReference>
<dbReference type="PANTHER" id="PTHR48099:SF5">
    <property type="entry name" value="C-1-TETRAHYDROFOLATE SYNTHASE, CYTOPLASMIC"/>
    <property type="match status" value="1"/>
</dbReference>
<proteinExistence type="inferred from homology"/>
<protein>
    <recommendedName>
        <fullName evidence="11">Bifunctional protein FolD</fullName>
    </recommendedName>
    <domain>
        <recommendedName>
            <fullName evidence="11">Methylenetetrahydrofolate dehydrogenase</fullName>
            <ecNumber evidence="11">1.5.1.5</ecNumber>
        </recommendedName>
    </domain>
    <domain>
        <recommendedName>
            <fullName evidence="11">Methenyltetrahydrofolate cyclohydrolase</fullName>
            <ecNumber evidence="11">3.5.4.9</ecNumber>
        </recommendedName>
    </domain>
</protein>
<dbReference type="SUPFAM" id="SSF53223">
    <property type="entry name" value="Aminoacid dehydrogenase-like, N-terminal domain"/>
    <property type="match status" value="1"/>
</dbReference>
<dbReference type="STRING" id="1123382.SAMN02745221_02175"/>
<evidence type="ECO:0000256" key="11">
    <source>
        <dbReference type="HAMAP-Rule" id="MF_01576"/>
    </source>
</evidence>
<dbReference type="CDD" id="cd01080">
    <property type="entry name" value="NAD_bind_m-THF_DH_Cyclohyd"/>
    <property type="match status" value="1"/>
</dbReference>
<evidence type="ECO:0000256" key="3">
    <source>
        <dbReference type="ARBA" id="ARBA00022605"/>
    </source>
</evidence>
<comment type="function">
    <text evidence="11">Catalyzes the oxidation of 5,10-methylenetetrahydrofolate to 5,10-methenyltetrahydrofolate and then the hydrolysis of 5,10-methenyltetrahydrofolate to 10-formyltetrahydrofolate.</text>
</comment>
<dbReference type="EC" id="3.5.4.9" evidence="11"/>
<dbReference type="InterPro" id="IPR020631">
    <property type="entry name" value="THF_DH/CycHdrlase_NAD-bd_dom"/>
</dbReference>
<keyword evidence="4 11" id="KW-0658">Purine biosynthesis</keyword>
<keyword evidence="2 11" id="KW-0554">One-carbon metabolism</keyword>
<evidence type="ECO:0000259" key="12">
    <source>
        <dbReference type="Pfam" id="PF00763"/>
    </source>
</evidence>
<evidence type="ECO:0000256" key="6">
    <source>
        <dbReference type="ARBA" id="ARBA00022857"/>
    </source>
</evidence>
<organism evidence="14 15">
    <name type="scientific">Thermosyntropha lipolytica DSM 11003</name>
    <dbReference type="NCBI Taxonomy" id="1123382"/>
    <lineage>
        <taxon>Bacteria</taxon>
        <taxon>Bacillati</taxon>
        <taxon>Bacillota</taxon>
        <taxon>Clostridia</taxon>
        <taxon>Eubacteriales</taxon>
        <taxon>Syntrophomonadaceae</taxon>
        <taxon>Thermosyntropha</taxon>
    </lineage>
</organism>
<feature type="binding site" evidence="11">
    <location>
        <begin position="157"/>
        <end position="159"/>
    </location>
    <ligand>
        <name>NADP(+)</name>
        <dbReference type="ChEBI" id="CHEBI:58349"/>
    </ligand>
</feature>
<keyword evidence="8 11" id="KW-0368">Histidine biosynthesis</keyword>
<dbReference type="AlphaFoldDB" id="A0A1M5S722"/>
<comment type="subunit">
    <text evidence="11">Homodimer.</text>
</comment>
<feature type="domain" description="Tetrahydrofolate dehydrogenase/cyclohydrolase catalytic" evidence="12">
    <location>
        <begin position="4"/>
        <end position="112"/>
    </location>
</feature>
<dbReference type="PANTHER" id="PTHR48099">
    <property type="entry name" value="C-1-TETRAHYDROFOLATE SYNTHASE, CYTOPLASMIC-RELATED"/>
    <property type="match status" value="1"/>
</dbReference>
<reference evidence="15" key="1">
    <citation type="submission" date="2016-11" db="EMBL/GenBank/DDBJ databases">
        <authorList>
            <person name="Varghese N."/>
            <person name="Submissions S."/>
        </authorList>
    </citation>
    <scope>NUCLEOTIDE SEQUENCE [LARGE SCALE GENOMIC DNA]</scope>
    <source>
        <strain evidence="15">DSM 11003</strain>
    </source>
</reference>
<keyword evidence="9 11" id="KW-0486">Methionine biosynthesis</keyword>
<gene>
    <name evidence="11" type="primary">folD</name>
    <name evidence="14" type="ORF">SAMN02745221_02175</name>
</gene>
<dbReference type="HAMAP" id="MF_01576">
    <property type="entry name" value="THF_DHG_CYH"/>
    <property type="match status" value="1"/>
</dbReference>
<evidence type="ECO:0000256" key="7">
    <source>
        <dbReference type="ARBA" id="ARBA00023002"/>
    </source>
</evidence>
<evidence type="ECO:0000256" key="2">
    <source>
        <dbReference type="ARBA" id="ARBA00022563"/>
    </source>
</evidence>
<accession>A0A1M5S722</accession>
<dbReference type="EC" id="1.5.1.5" evidence="11"/>
<dbReference type="Pfam" id="PF00763">
    <property type="entry name" value="THF_DHG_CYH"/>
    <property type="match status" value="1"/>
</dbReference>
<dbReference type="OrthoDB" id="9803580at2"/>
<dbReference type="GO" id="GO:0005829">
    <property type="term" value="C:cytosol"/>
    <property type="evidence" value="ECO:0007669"/>
    <property type="project" value="TreeGrafter"/>
</dbReference>
<keyword evidence="6 11" id="KW-0521">NADP</keyword>
<feature type="domain" description="Tetrahydrofolate dehydrogenase/cyclohydrolase NAD(P)-binding" evidence="13">
    <location>
        <begin position="131"/>
        <end position="271"/>
    </location>
</feature>
<dbReference type="Gene3D" id="3.40.50.720">
    <property type="entry name" value="NAD(P)-binding Rossmann-like Domain"/>
    <property type="match status" value="1"/>
</dbReference>
<comment type="caution">
    <text evidence="11">Lacks conserved residue(s) required for the propagation of feature annotation.</text>
</comment>
<dbReference type="PRINTS" id="PR00085">
    <property type="entry name" value="THFDHDRGNASE"/>
</dbReference>
<evidence type="ECO:0000256" key="1">
    <source>
        <dbReference type="ARBA" id="ARBA00004777"/>
    </source>
</evidence>
<sequence length="281" mass="30919">MLIYGKEVRDAIKAEIKKYAAVNRMHMVILQIGEDPASQMYVNGICKFADETGVDADILKLSAGNSQEQIIHIIEYMNNDPDITGIMLQKPLPPGFSLEVLANVIDPYKDVEGITNYNLGKLISYEQGIRPATPKAILTMLKAHNIPIEGKKVTILGRSTILGQPLAAMMTAENATVTICHSKTVNLVEETKRADILVAAVGKPNFVTPDMINEDVVVIDAGINFDEEGRMLGDVHPEAKEKARIASAVPGGVGLITVAELFRNLVYLKEEQIRRQREKTR</sequence>
<evidence type="ECO:0000313" key="15">
    <source>
        <dbReference type="Proteomes" id="UP000242329"/>
    </source>
</evidence>